<dbReference type="GO" id="GO:0019441">
    <property type="term" value="P:L-tryptophan catabolic process to kynurenine"/>
    <property type="evidence" value="ECO:0007669"/>
    <property type="project" value="TreeGrafter"/>
</dbReference>
<dbReference type="EC" id="3.7.1.3" evidence="4 5"/>
<gene>
    <name evidence="4" type="primary">kynU</name>
    <name evidence="7" type="ORF">Rsw2DRAFT_0726</name>
</gene>
<dbReference type="GO" id="GO:0030170">
    <property type="term" value="F:pyridoxal phosphate binding"/>
    <property type="evidence" value="ECO:0007669"/>
    <property type="project" value="UniProtKB-UniRule"/>
</dbReference>
<dbReference type="GO" id="GO:0009435">
    <property type="term" value="P:NAD+ biosynthetic process"/>
    <property type="evidence" value="ECO:0007669"/>
    <property type="project" value="UniProtKB-UniRule"/>
</dbReference>
<dbReference type="PIRSF" id="PIRSF038800">
    <property type="entry name" value="KYNU"/>
    <property type="match status" value="1"/>
</dbReference>
<feature type="binding site" evidence="4">
    <location>
        <position position="266"/>
    </location>
    <ligand>
        <name>pyridoxal 5'-phosphate</name>
        <dbReference type="ChEBI" id="CHEBI:597326"/>
    </ligand>
</feature>
<dbReference type="Pfam" id="PF22580">
    <property type="entry name" value="KYNU_C"/>
    <property type="match status" value="1"/>
</dbReference>
<evidence type="ECO:0000256" key="2">
    <source>
        <dbReference type="ARBA" id="ARBA00022801"/>
    </source>
</evidence>
<comment type="subunit">
    <text evidence="4 6">Homodimer.</text>
</comment>
<feature type="binding site" evidence="4">
    <location>
        <position position="210"/>
    </location>
    <ligand>
        <name>pyridoxal 5'-phosphate</name>
        <dbReference type="ChEBI" id="CHEBI:597326"/>
    </ligand>
</feature>
<dbReference type="UniPathway" id="UPA00334">
    <property type="reaction ID" value="UER00455"/>
</dbReference>
<dbReference type="eggNOG" id="COG3844">
    <property type="taxonomic scope" value="Bacteria"/>
</dbReference>
<keyword evidence="3 4" id="KW-0663">Pyridoxal phosphate</keyword>
<feature type="modified residue" description="N6-(pyridoxal phosphate)lysine" evidence="4">
    <location>
        <position position="211"/>
    </location>
</feature>
<dbReference type="GO" id="GO:0097053">
    <property type="term" value="P:L-kynurenine catabolic process"/>
    <property type="evidence" value="ECO:0007669"/>
    <property type="project" value="UniProtKB-UniRule"/>
</dbReference>
<protein>
    <recommendedName>
        <fullName evidence="4 5">Kynureninase</fullName>
        <ecNumber evidence="4 5">3.7.1.3</ecNumber>
    </recommendedName>
    <alternativeName>
        <fullName evidence="4">L-kynurenine hydrolase</fullName>
    </alternativeName>
</protein>
<dbReference type="InterPro" id="IPR015424">
    <property type="entry name" value="PyrdxlP-dep_Trfase"/>
</dbReference>
<keyword evidence="8" id="KW-1185">Reference proteome</keyword>
<evidence type="ECO:0000256" key="4">
    <source>
        <dbReference type="HAMAP-Rule" id="MF_01970"/>
    </source>
</evidence>
<dbReference type="RefSeq" id="WP_008028141.1">
    <property type="nucleotide sequence ID" value="NZ_ACYY01000003.1"/>
</dbReference>
<dbReference type="EMBL" id="ACYY01000003">
    <property type="protein sequence ID" value="EEW26446.1"/>
    <property type="molecule type" value="Genomic_DNA"/>
</dbReference>
<dbReference type="GO" id="GO:0019805">
    <property type="term" value="P:quinolinate biosynthetic process"/>
    <property type="evidence" value="ECO:0007669"/>
    <property type="project" value="UniProtKB-UniRule"/>
</dbReference>
<feature type="binding site" evidence="4">
    <location>
        <position position="156"/>
    </location>
    <ligand>
        <name>pyridoxal 5'-phosphate</name>
        <dbReference type="ChEBI" id="CHEBI:597326"/>
    </ligand>
</feature>
<dbReference type="PANTHER" id="PTHR14084:SF0">
    <property type="entry name" value="KYNURENINASE"/>
    <property type="match status" value="1"/>
</dbReference>
<comment type="similarity">
    <text evidence="4 6">Belongs to the kynureninase family.</text>
</comment>
<accession>C8RY48</accession>
<dbReference type="InterPro" id="IPR015421">
    <property type="entry name" value="PyrdxlP-dep_Trfase_major"/>
</dbReference>
<comment type="catalytic activity">
    <reaction evidence="4 6">
        <text>L-kynurenine + H2O = anthranilate + L-alanine + H(+)</text>
        <dbReference type="Rhea" id="RHEA:16813"/>
        <dbReference type="ChEBI" id="CHEBI:15377"/>
        <dbReference type="ChEBI" id="CHEBI:15378"/>
        <dbReference type="ChEBI" id="CHEBI:16567"/>
        <dbReference type="ChEBI" id="CHEBI:57959"/>
        <dbReference type="ChEBI" id="CHEBI:57972"/>
        <dbReference type="EC" id="3.7.1.3"/>
    </reaction>
</comment>
<keyword evidence="2 4" id="KW-0378">Hydrolase</keyword>
<proteinExistence type="inferred from homology"/>
<comment type="function">
    <text evidence="4 6">Catalyzes the cleavage of L-kynurenine (L-Kyn) and L-3-hydroxykynurenine (L-3OHKyn) into anthranilic acid (AA) and 3-hydroxyanthranilic acid (3-OHAA), respectively.</text>
</comment>
<dbReference type="UniPathway" id="UPA00253">
    <property type="reaction ID" value="UER00329"/>
</dbReference>
<feature type="binding site" evidence="4">
    <location>
        <position position="185"/>
    </location>
    <ligand>
        <name>pyridoxal 5'-phosphate</name>
        <dbReference type="ChEBI" id="CHEBI:597326"/>
    </ligand>
</feature>
<dbReference type="STRING" id="371731.Rsw2DRAFT_0726"/>
<keyword evidence="1 4" id="KW-0662">Pyridine nucleotide biosynthesis</keyword>
<feature type="binding site" evidence="4">
    <location>
        <position position="86"/>
    </location>
    <ligand>
        <name>pyridoxal 5'-phosphate</name>
        <dbReference type="ChEBI" id="CHEBI:597326"/>
    </ligand>
</feature>
<feature type="binding site" evidence="4">
    <location>
        <position position="188"/>
    </location>
    <ligand>
        <name>pyridoxal 5'-phosphate</name>
        <dbReference type="ChEBI" id="CHEBI:597326"/>
    </ligand>
</feature>
<dbReference type="GO" id="GO:0030429">
    <property type="term" value="F:kynureninase activity"/>
    <property type="evidence" value="ECO:0007669"/>
    <property type="project" value="UniProtKB-UniRule"/>
</dbReference>
<dbReference type="OrthoDB" id="9812626at2"/>
<comment type="pathway">
    <text evidence="4 6">Amino-acid degradation; L-kynurenine degradation; L-alanine and anthranilate from L-kynurenine: step 1/1.</text>
</comment>
<dbReference type="AlphaFoldDB" id="C8RY48"/>
<dbReference type="SUPFAM" id="SSF53383">
    <property type="entry name" value="PLP-dependent transferases"/>
    <property type="match status" value="1"/>
</dbReference>
<evidence type="ECO:0000256" key="1">
    <source>
        <dbReference type="ARBA" id="ARBA00022642"/>
    </source>
</evidence>
<dbReference type="InterPro" id="IPR015422">
    <property type="entry name" value="PyrdxlP-dep_Trfase_small"/>
</dbReference>
<dbReference type="Proteomes" id="UP000010121">
    <property type="component" value="Unassembled WGS sequence"/>
</dbReference>
<evidence type="ECO:0000313" key="7">
    <source>
        <dbReference type="EMBL" id="EEW26446.1"/>
    </source>
</evidence>
<dbReference type="PANTHER" id="PTHR14084">
    <property type="entry name" value="KYNURENINASE"/>
    <property type="match status" value="1"/>
</dbReference>
<comment type="caution">
    <text evidence="7">The sequence shown here is derived from an EMBL/GenBank/DDBJ whole genome shotgun (WGS) entry which is preliminary data.</text>
</comment>
<feature type="binding site" evidence="4">
    <location>
        <begin position="114"/>
        <end position="117"/>
    </location>
    <ligand>
        <name>pyridoxal 5'-phosphate</name>
        <dbReference type="ChEBI" id="CHEBI:597326"/>
    </ligand>
</feature>
<evidence type="ECO:0000256" key="6">
    <source>
        <dbReference type="PIRNR" id="PIRNR038800"/>
    </source>
</evidence>
<sequence>MTTDFTATRAAFDLPEGMIYLDGNSLGPMPKSAAARVAQTITAEWGKMLITGWNKAGWMEQPAKVGNRVARLVGAEPGSVVMGDTLSIKVYQALASALEMNPKRRVILSDTGNFPSDLYMAQGLVRTLGPDYSLKTVAPEDVLAAIDDSVAVVMITEVDYRTGRRHDMAALTARAHDVGALAIWDLAHSAGALPVHLAAEGADFAVGCTYKYLNSGPGGPAFIYVAPRHADRVRPALSGWLGHEAPFAFEPGYRPGAGIERMRVGTPPVLQLAALEAALDIWDQVDMADLRAASLALTDQFIAGVEAACPTLTLATPRDHDRRGSQVSFRHPEGYAIMQALIARGVIGDFRAPDILRFGFTPLFIGAPEVSRAIEVLAEVMQGTLWDRPEYRTRARVT</sequence>
<dbReference type="Gene3D" id="3.90.1150.10">
    <property type="entry name" value="Aspartate Aminotransferase, domain 1"/>
    <property type="match status" value="1"/>
</dbReference>
<reference evidence="7 8" key="1">
    <citation type="submission" date="2009-08" db="EMBL/GenBank/DDBJ databases">
        <title>The draft genome of Rhodobacter sp. SW2.</title>
        <authorList>
            <consortium name="US DOE Joint Genome Institute (JGI-PGF)"/>
            <person name="Lucas S."/>
            <person name="Copeland A."/>
            <person name="Lapidus A."/>
            <person name="Glavina del Rio T."/>
            <person name="Tice H."/>
            <person name="Bruce D."/>
            <person name="Goodwin L."/>
            <person name="Pitluck S."/>
            <person name="Larimer F."/>
            <person name="Land M.L."/>
            <person name="Hauser L."/>
            <person name="Emerson D."/>
        </authorList>
    </citation>
    <scope>NUCLEOTIDE SEQUENCE [LARGE SCALE GENOMIC DNA]</scope>
    <source>
        <strain evidence="7 8">SW2</strain>
    </source>
</reference>
<organism evidence="7 8">
    <name type="scientific">Rhodobacter ferrooxidans</name>
    <dbReference type="NCBI Taxonomy" id="371731"/>
    <lineage>
        <taxon>Bacteria</taxon>
        <taxon>Pseudomonadati</taxon>
        <taxon>Pseudomonadota</taxon>
        <taxon>Alphaproteobacteria</taxon>
        <taxon>Rhodobacterales</taxon>
        <taxon>Rhodobacter group</taxon>
        <taxon>Rhodobacter</taxon>
    </lineage>
</organism>
<feature type="binding site" evidence="4">
    <location>
        <position position="240"/>
    </location>
    <ligand>
        <name>pyridoxal 5'-phosphate</name>
        <dbReference type="ChEBI" id="CHEBI:597326"/>
    </ligand>
</feature>
<dbReference type="NCBIfam" id="TIGR01814">
    <property type="entry name" value="kynureninase"/>
    <property type="match status" value="1"/>
</dbReference>
<evidence type="ECO:0000256" key="5">
    <source>
        <dbReference type="NCBIfam" id="TIGR01814"/>
    </source>
</evidence>
<dbReference type="FunFam" id="3.40.640.10:FF:000107">
    <property type="entry name" value="Kynureninase"/>
    <property type="match status" value="1"/>
</dbReference>
<comment type="catalytic activity">
    <reaction evidence="6">
        <text>3-hydroxy-L-kynurenine + H2O = 3-hydroxyanthranilate + L-alanine + H(+)</text>
        <dbReference type="Rhea" id="RHEA:25143"/>
        <dbReference type="ChEBI" id="CHEBI:15377"/>
        <dbReference type="ChEBI" id="CHEBI:15378"/>
        <dbReference type="ChEBI" id="CHEBI:36559"/>
        <dbReference type="ChEBI" id="CHEBI:57972"/>
        <dbReference type="ChEBI" id="CHEBI:58125"/>
        <dbReference type="EC" id="3.7.1.3"/>
    </reaction>
</comment>
<dbReference type="HAMAP" id="MF_01970">
    <property type="entry name" value="Kynureninase"/>
    <property type="match status" value="1"/>
</dbReference>
<evidence type="ECO:0000256" key="3">
    <source>
        <dbReference type="ARBA" id="ARBA00022898"/>
    </source>
</evidence>
<dbReference type="GO" id="GO:0043420">
    <property type="term" value="P:anthranilate metabolic process"/>
    <property type="evidence" value="ECO:0007669"/>
    <property type="project" value="TreeGrafter"/>
</dbReference>
<name>C8RY48_9RHOB</name>
<feature type="binding site" evidence="4">
    <location>
        <position position="87"/>
    </location>
    <ligand>
        <name>pyridoxal 5'-phosphate</name>
        <dbReference type="ChEBI" id="CHEBI:597326"/>
    </ligand>
</feature>
<comment type="pathway">
    <text evidence="4 6">Cofactor biosynthesis; NAD(+) biosynthesis; quinolinate from L-kynurenine: step 2/3.</text>
</comment>
<dbReference type="Gene3D" id="3.40.640.10">
    <property type="entry name" value="Type I PLP-dependent aspartate aminotransferase-like (Major domain)"/>
    <property type="match status" value="1"/>
</dbReference>
<comment type="cofactor">
    <cofactor evidence="4 6">
        <name>pyridoxal 5'-phosphate</name>
        <dbReference type="ChEBI" id="CHEBI:597326"/>
    </cofactor>
</comment>
<evidence type="ECO:0000313" key="8">
    <source>
        <dbReference type="Proteomes" id="UP000010121"/>
    </source>
</evidence>
<dbReference type="GO" id="GO:0005737">
    <property type="term" value="C:cytoplasm"/>
    <property type="evidence" value="ECO:0007669"/>
    <property type="project" value="UniProtKB-UniRule"/>
</dbReference>
<dbReference type="InterPro" id="IPR010111">
    <property type="entry name" value="Kynureninase"/>
</dbReference>